<evidence type="ECO:0000313" key="2">
    <source>
        <dbReference type="Proteomes" id="UP000051530"/>
    </source>
</evidence>
<keyword evidence="1" id="KW-0436">Ligase</keyword>
<dbReference type="AlphaFoldDB" id="A0A0R0LWZ1"/>
<dbReference type="GO" id="GO:0043161">
    <property type="term" value="P:proteasome-mediated ubiquitin-dependent protein catabolic process"/>
    <property type="evidence" value="ECO:0007669"/>
    <property type="project" value="InterPro"/>
</dbReference>
<keyword evidence="2" id="KW-1185">Reference proteome</keyword>
<dbReference type="GO" id="GO:0034657">
    <property type="term" value="C:GID complex"/>
    <property type="evidence" value="ECO:0007669"/>
    <property type="project" value="TreeGrafter"/>
</dbReference>
<proteinExistence type="predicted"/>
<reference evidence="1 2" key="1">
    <citation type="submission" date="2015-07" db="EMBL/GenBank/DDBJ databases">
        <title>The genome of Pseudoloma neurophilia, a relevant intracellular parasite of the zebrafish.</title>
        <authorList>
            <person name="Ndikumana S."/>
            <person name="Pelin A."/>
            <person name="Sanders J."/>
            <person name="Corradi N."/>
        </authorList>
    </citation>
    <scope>NUCLEOTIDE SEQUENCE [LARGE SCALE GENOMIC DNA]</scope>
    <source>
        <strain evidence="1 2">MK1</strain>
    </source>
</reference>
<dbReference type="VEuPathDB" id="MicrosporidiaDB:M153_516000994"/>
<evidence type="ECO:0000313" key="1">
    <source>
        <dbReference type="EMBL" id="KRH93859.1"/>
    </source>
</evidence>
<dbReference type="OrthoDB" id="1933281at2759"/>
<name>A0A0R0LWZ1_9MICR</name>
<comment type="caution">
    <text evidence="1">The sequence shown here is derived from an EMBL/GenBank/DDBJ whole genome shotgun (WGS) entry which is preliminary data.</text>
</comment>
<dbReference type="GO" id="GO:0004842">
    <property type="term" value="F:ubiquitin-protein transferase activity"/>
    <property type="evidence" value="ECO:0007669"/>
    <property type="project" value="InterPro"/>
</dbReference>
<gene>
    <name evidence="1" type="ORF">M153_516000994</name>
</gene>
<sequence length="593" mass="68564">MTISLETLKKRNNNLINRIIAEFGYEVDGSIGSSSVASKNLKKLPALPSKTTPTEMSTTKSKEVKNGTIAIDSSSDLVKFSRKSNNLKKDLKAELKDFWQVFNRQIASEYINEAESFKVLGQDSMPTLLDKTVAQLIIHHLLITKDKNNEELLQNIVKEQKCKTVRKQLARYVKIFRKSEDVVKHLKNRQYSTVVLETESLFGLKKEKMRSYEKYDNFKNLSLKIRSNVARRFFFCISVLEFFDELQVLNKKSDQSSKKREWIFEKLNFIQKCLESTTDKPPETYKSNQNEISSEESTITFADNYRLKVNIEDNSRKIESSQINEMIELVKLVIDKKPNILENNKQRGQFHMSQDSSIRANEAIKKYQQLYHNEAIGLLPELFYKEFDIPTIDPLINLYDAGCSGITTLCENKVFSYKNVFKADELEIECMSDVIQKMKDKTGSIRFGNDTNTPKISNLKGQNIHQEHSTQSARNRSENFWDLIENDSSFCEIHSINSQKNKQNNSITGYKSCYFEDDEIPIELPFSEQHHSMIICPVLKTPCDNLNPPLVLECFHVISREAVKRLNMVKGVFDCPYCPAKSDISKVFEIFYE</sequence>
<dbReference type="GO" id="GO:0005737">
    <property type="term" value="C:cytoplasm"/>
    <property type="evidence" value="ECO:0007669"/>
    <property type="project" value="TreeGrafter"/>
</dbReference>
<dbReference type="PANTHER" id="PTHR12170">
    <property type="entry name" value="MACROPHAGE ERYTHROBLAST ATTACHER-RELATED"/>
    <property type="match status" value="1"/>
</dbReference>
<dbReference type="InterPro" id="IPR045098">
    <property type="entry name" value="Fyv10_fam"/>
</dbReference>
<dbReference type="GO" id="GO:0016874">
    <property type="term" value="F:ligase activity"/>
    <property type="evidence" value="ECO:0007669"/>
    <property type="project" value="UniProtKB-KW"/>
</dbReference>
<dbReference type="GO" id="GO:0005634">
    <property type="term" value="C:nucleus"/>
    <property type="evidence" value="ECO:0007669"/>
    <property type="project" value="TreeGrafter"/>
</dbReference>
<dbReference type="EMBL" id="LGUB01000194">
    <property type="protein sequence ID" value="KRH93859.1"/>
    <property type="molecule type" value="Genomic_DNA"/>
</dbReference>
<organism evidence="1 2">
    <name type="scientific">Pseudoloma neurophilia</name>
    <dbReference type="NCBI Taxonomy" id="146866"/>
    <lineage>
        <taxon>Eukaryota</taxon>
        <taxon>Fungi</taxon>
        <taxon>Fungi incertae sedis</taxon>
        <taxon>Microsporidia</taxon>
        <taxon>Pseudoloma</taxon>
    </lineage>
</organism>
<protein>
    <submittedName>
        <fullName evidence="1">Putative E3 ubiquitin ligase</fullName>
    </submittedName>
</protein>
<accession>A0A0R0LWZ1</accession>
<dbReference type="Proteomes" id="UP000051530">
    <property type="component" value="Unassembled WGS sequence"/>
</dbReference>